<feature type="repeat" description="WD" evidence="3">
    <location>
        <begin position="805"/>
        <end position="831"/>
    </location>
</feature>
<dbReference type="HOGENOM" id="CLU_307330_0_0_10"/>
<dbReference type="STRING" id="324925.Ppha_1253"/>
<dbReference type="Gene3D" id="3.40.50.10140">
    <property type="entry name" value="Toll/interleukin-1 receptor homology (TIR) domain"/>
    <property type="match status" value="1"/>
</dbReference>
<dbReference type="PANTHER" id="PTHR44019">
    <property type="entry name" value="WD REPEAT-CONTAINING PROTEIN 55"/>
    <property type="match status" value="1"/>
</dbReference>
<dbReference type="InterPro" id="IPR000157">
    <property type="entry name" value="TIR_dom"/>
</dbReference>
<dbReference type="InterPro" id="IPR019775">
    <property type="entry name" value="WD40_repeat_CS"/>
</dbReference>
<organism evidence="5 6">
    <name type="scientific">Pelodictyon phaeoclathratiforme (strain DSM 5477 / BU-1)</name>
    <dbReference type="NCBI Taxonomy" id="324925"/>
    <lineage>
        <taxon>Bacteria</taxon>
        <taxon>Pseudomonadati</taxon>
        <taxon>Chlorobiota</taxon>
        <taxon>Chlorobiia</taxon>
        <taxon>Chlorobiales</taxon>
        <taxon>Chlorobiaceae</taxon>
        <taxon>Chlorobium/Pelodictyon group</taxon>
        <taxon>Pelodictyon</taxon>
    </lineage>
</organism>
<dbReference type="EMBL" id="CP001110">
    <property type="protein sequence ID" value="ACF43520.1"/>
    <property type="molecule type" value="Genomic_DNA"/>
</dbReference>
<proteinExistence type="predicted"/>
<evidence type="ECO:0000256" key="3">
    <source>
        <dbReference type="PROSITE-ProRule" id="PRU00221"/>
    </source>
</evidence>
<keyword evidence="6" id="KW-1185">Reference proteome</keyword>
<accession>B4SH53</accession>
<keyword evidence="2" id="KW-0677">Repeat</keyword>
<evidence type="ECO:0000259" key="4">
    <source>
        <dbReference type="PROSITE" id="PS50104"/>
    </source>
</evidence>
<dbReference type="GO" id="GO:0007165">
    <property type="term" value="P:signal transduction"/>
    <property type="evidence" value="ECO:0007669"/>
    <property type="project" value="InterPro"/>
</dbReference>
<feature type="repeat" description="WD" evidence="3">
    <location>
        <begin position="274"/>
        <end position="315"/>
    </location>
</feature>
<dbReference type="PROSITE" id="PS50104">
    <property type="entry name" value="TIR"/>
    <property type="match status" value="1"/>
</dbReference>
<dbReference type="KEGG" id="pph:Ppha_1253"/>
<keyword evidence="1 3" id="KW-0853">WD repeat</keyword>
<feature type="repeat" description="WD" evidence="3">
    <location>
        <begin position="514"/>
        <end position="546"/>
    </location>
</feature>
<dbReference type="OrthoDB" id="1492850at2"/>
<dbReference type="PROSITE" id="PS50082">
    <property type="entry name" value="WD_REPEATS_2"/>
    <property type="match status" value="4"/>
</dbReference>
<dbReference type="InterPro" id="IPR050505">
    <property type="entry name" value="WDR55/POC1"/>
</dbReference>
<dbReference type="InterPro" id="IPR036322">
    <property type="entry name" value="WD40_repeat_dom_sf"/>
</dbReference>
<dbReference type="PROSITE" id="PS00678">
    <property type="entry name" value="WD_REPEATS_1"/>
    <property type="match status" value="1"/>
</dbReference>
<gene>
    <name evidence="5" type="ordered locus">Ppha_1253</name>
</gene>
<dbReference type="SUPFAM" id="SSF50978">
    <property type="entry name" value="WD40 repeat-like"/>
    <property type="match status" value="2"/>
</dbReference>
<dbReference type="SUPFAM" id="SSF52200">
    <property type="entry name" value="Toll/Interleukin receptor TIR domain"/>
    <property type="match status" value="1"/>
</dbReference>
<dbReference type="InterPro" id="IPR001680">
    <property type="entry name" value="WD40_rpt"/>
</dbReference>
<evidence type="ECO:0000313" key="5">
    <source>
        <dbReference type="EMBL" id="ACF43520.1"/>
    </source>
</evidence>
<dbReference type="Gene3D" id="2.130.10.10">
    <property type="entry name" value="YVTN repeat-like/Quinoprotein amine dehydrogenase"/>
    <property type="match status" value="4"/>
</dbReference>
<dbReference type="eggNOG" id="COG2319">
    <property type="taxonomic scope" value="Bacteria"/>
</dbReference>
<dbReference type="Pfam" id="PF00400">
    <property type="entry name" value="WD40"/>
    <property type="match status" value="4"/>
</dbReference>
<dbReference type="Pfam" id="PF13676">
    <property type="entry name" value="TIR_2"/>
    <property type="match status" value="1"/>
</dbReference>
<evidence type="ECO:0000256" key="1">
    <source>
        <dbReference type="ARBA" id="ARBA00022574"/>
    </source>
</evidence>
<name>B4SH53_PELPB</name>
<evidence type="ECO:0000256" key="2">
    <source>
        <dbReference type="ARBA" id="ARBA00022737"/>
    </source>
</evidence>
<reference evidence="5 6" key="1">
    <citation type="submission" date="2008-06" db="EMBL/GenBank/DDBJ databases">
        <title>Complete sequence of Pelodictyon phaeoclathratiforme BU-1.</title>
        <authorList>
            <consortium name="US DOE Joint Genome Institute"/>
            <person name="Lucas S."/>
            <person name="Copeland A."/>
            <person name="Lapidus A."/>
            <person name="Glavina del Rio T."/>
            <person name="Dalin E."/>
            <person name="Tice H."/>
            <person name="Bruce D."/>
            <person name="Goodwin L."/>
            <person name="Pitluck S."/>
            <person name="Schmutz J."/>
            <person name="Larimer F."/>
            <person name="Land M."/>
            <person name="Hauser L."/>
            <person name="Kyrpides N."/>
            <person name="Mikhailova N."/>
            <person name="Liu Z."/>
            <person name="Li T."/>
            <person name="Zhao F."/>
            <person name="Overmann J."/>
            <person name="Bryant D.A."/>
            <person name="Richardson P."/>
        </authorList>
    </citation>
    <scope>NUCLEOTIDE SEQUENCE [LARGE SCALE GENOMIC DNA]</scope>
    <source>
        <strain evidence="6">DSM 5477 / BU-1</strain>
    </source>
</reference>
<feature type="repeat" description="WD" evidence="3">
    <location>
        <begin position="833"/>
        <end position="874"/>
    </location>
</feature>
<sequence length="960" mass="106616">MFDLMRNLLPKIAMGVGGSTWDSIASRLFGYDIFVSFALGRPPRGTRNYASDLTRRLKDHDFRVFFSEEEAAPGEALDAALQKALFRSRALVVVANKETLNDPRWVQVEVEKFRERHPKRPVITINVEGAIHDPSIKDRTNKWLGHLGKIWLDETEGAVREGKASDDLVERLAITPRHARVNTLWKTLVFGVVFLLLTLTILSFKSANRARSELKKEVSLRLVSDADKMITGQQEGDNLKVLQNLIAAYRIMPGTVTEGGLMSALLHYRDLKKIVTDKEPIIAMTYSPDGSQIVVGREDCAVEFWDAKTGNFIRRTVFENNEDALINKMFINVAKGRAVATVPVGGGELTVRVYDINTGVLTVKCITLKKDELTDVKMSPDGMVVITVTNERQANKLYPEKVMRLWDASTGQMIGLPIINHGCERVEFSPDGRFVASGNSYYKRILLSEIYQKTVRLIDLKTGNMVWESIRGSSDVGYVSAMAFSRDGSRFVVGDSKGFLQVLDASTGGQINKIKGHEAYINSLAFSLDGRYIASTSQDRTVKIWNAVMGVECSALMKNSTFSGSSIVTYSPDGRELTYASFGGTVEIWRTSGWESSQNNIGKVIWPETSITCTSKDGRLVALGYGDGSILVFDAASGKLAGPLIKGYIGLPSIDRFGGIEAMCFDPDGNSIIACHFHGEMQRWDVKTGKNIGSTMIAGENFLFHPVAVAVSNDGKKIITGAEYGQLQMWDAQSQQPIGGEMKGSIAMMLKTIKYSVDGQRIILGGDFGELELLDADSGKHLAGERNFKKSLYSGFLACLAESVDGKYLVTGTENGSLSLWDSRTLNLVKKVYNAHLGKITSIGFSPDGKYIISAGEDRTERFWEAGSMKMIGEPLRLHEYKVERVTFCDEGRRIFSVDANKIVKSWPAPVGWVDELSSRINRNMTDKEWKERVSSELDYFKQSRQLPIAKEKRAFVYDY</sequence>
<dbReference type="InterPro" id="IPR015943">
    <property type="entry name" value="WD40/YVTN_repeat-like_dom_sf"/>
</dbReference>
<dbReference type="AlphaFoldDB" id="B4SH53"/>
<evidence type="ECO:0000313" key="6">
    <source>
        <dbReference type="Proteomes" id="UP000002724"/>
    </source>
</evidence>
<dbReference type="InterPro" id="IPR035897">
    <property type="entry name" value="Toll_tir_struct_dom_sf"/>
</dbReference>
<dbReference type="Proteomes" id="UP000002724">
    <property type="component" value="Chromosome"/>
</dbReference>
<dbReference type="SMART" id="SM00320">
    <property type="entry name" value="WD40"/>
    <property type="match status" value="11"/>
</dbReference>
<protein>
    <submittedName>
        <fullName evidence="5">WD-40 repeat protein</fullName>
    </submittedName>
</protein>
<feature type="domain" description="TIR" evidence="4">
    <location>
        <begin position="29"/>
        <end position="172"/>
    </location>
</feature>
<dbReference type="PANTHER" id="PTHR44019:SF8">
    <property type="entry name" value="POC1 CENTRIOLAR PROTEIN HOMOLOG"/>
    <property type="match status" value="1"/>
</dbReference>
<dbReference type="PROSITE" id="PS50294">
    <property type="entry name" value="WD_REPEATS_REGION"/>
    <property type="match status" value="3"/>
</dbReference>